<dbReference type="AlphaFoldDB" id="A0A4Q2D6A3"/>
<dbReference type="Pfam" id="PF20152">
    <property type="entry name" value="DUF6534"/>
    <property type="match status" value="1"/>
</dbReference>
<comment type="caution">
    <text evidence="3">The sequence shown here is derived from an EMBL/GenBank/DDBJ whole genome shotgun (WGS) entry which is preliminary data.</text>
</comment>
<organism evidence="3 4">
    <name type="scientific">Candolleomyces aberdarensis</name>
    <dbReference type="NCBI Taxonomy" id="2316362"/>
    <lineage>
        <taxon>Eukaryota</taxon>
        <taxon>Fungi</taxon>
        <taxon>Dikarya</taxon>
        <taxon>Basidiomycota</taxon>
        <taxon>Agaricomycotina</taxon>
        <taxon>Agaricomycetes</taxon>
        <taxon>Agaricomycetidae</taxon>
        <taxon>Agaricales</taxon>
        <taxon>Agaricineae</taxon>
        <taxon>Psathyrellaceae</taxon>
        <taxon>Candolleomyces</taxon>
    </lineage>
</organism>
<proteinExistence type="predicted"/>
<evidence type="ECO:0000313" key="4">
    <source>
        <dbReference type="Proteomes" id="UP000290288"/>
    </source>
</evidence>
<gene>
    <name evidence="3" type="ORF">EST38_g10866</name>
</gene>
<evidence type="ECO:0000313" key="3">
    <source>
        <dbReference type="EMBL" id="RXW14987.1"/>
    </source>
</evidence>
<evidence type="ECO:0000256" key="1">
    <source>
        <dbReference type="SAM" id="Phobius"/>
    </source>
</evidence>
<dbReference type="EMBL" id="SDEE01000615">
    <property type="protein sequence ID" value="RXW14987.1"/>
    <property type="molecule type" value="Genomic_DNA"/>
</dbReference>
<feature type="domain" description="DUF6534" evidence="2">
    <location>
        <begin position="124"/>
        <end position="216"/>
    </location>
</feature>
<feature type="transmembrane region" description="Helical" evidence="1">
    <location>
        <begin position="189"/>
        <end position="213"/>
    </location>
</feature>
<dbReference type="InterPro" id="IPR045339">
    <property type="entry name" value="DUF6534"/>
</dbReference>
<feature type="transmembrane region" description="Helical" evidence="1">
    <location>
        <begin position="151"/>
        <end position="169"/>
    </location>
</feature>
<reference evidence="3 4" key="1">
    <citation type="submission" date="2019-01" db="EMBL/GenBank/DDBJ databases">
        <title>Draft genome sequence of Psathyrella aberdarensis IHI B618.</title>
        <authorList>
            <person name="Buettner E."/>
            <person name="Kellner H."/>
        </authorList>
    </citation>
    <scope>NUCLEOTIDE SEQUENCE [LARGE SCALE GENOMIC DNA]</scope>
    <source>
        <strain evidence="3 4">IHI B618</strain>
    </source>
</reference>
<keyword evidence="4" id="KW-1185">Reference proteome</keyword>
<name>A0A4Q2D6A3_9AGAR</name>
<feature type="transmembrane region" description="Helical" evidence="1">
    <location>
        <begin position="77"/>
        <end position="103"/>
    </location>
</feature>
<protein>
    <recommendedName>
        <fullName evidence="2">DUF6534 domain-containing protein</fullName>
    </recommendedName>
</protein>
<accession>A0A4Q2D6A3</accession>
<evidence type="ECO:0000259" key="2">
    <source>
        <dbReference type="Pfam" id="PF20152"/>
    </source>
</evidence>
<feature type="transmembrane region" description="Helical" evidence="1">
    <location>
        <begin position="115"/>
        <end position="139"/>
    </location>
</feature>
<dbReference type="OrthoDB" id="2738831at2759"/>
<dbReference type="Proteomes" id="UP000290288">
    <property type="component" value="Unassembled WGS sequence"/>
</dbReference>
<keyword evidence="1" id="KW-0472">Membrane</keyword>
<keyword evidence="1" id="KW-0812">Transmembrane</keyword>
<sequence>MHYCYHYLVRKFDQPEAMSTAVWWVFVIHVLAIVEEINGLEQVFAAHHPIDNLSSGHLKLVLSFKAVQEYVVGQKNVLLIGGIGLLILARLGIELTASILLFIHPVFTDYSQYGYLVKTYCSISSAADILLAVFITWNLHKRRTGYHRTDMTIDLIIVYIFSTGVLTRYEVRVVLPLTPADGTGSKSIICTLSLLSVILIHGGLVDIALHAVLGKRQSLRYLNSST</sequence>
<keyword evidence="1" id="KW-1133">Transmembrane helix</keyword>
<dbReference type="STRING" id="2316362.A0A4Q2D6A3"/>